<feature type="coiled-coil region" evidence="4">
    <location>
        <begin position="3"/>
        <end position="84"/>
    </location>
</feature>
<dbReference type="SUPFAM" id="SSF46579">
    <property type="entry name" value="Prefoldin"/>
    <property type="match status" value="1"/>
</dbReference>
<dbReference type="PIRSF" id="PIRSF016477">
    <property type="entry name" value="Prefoldin_subunit_4"/>
    <property type="match status" value="1"/>
</dbReference>
<dbReference type="InterPro" id="IPR009053">
    <property type="entry name" value="Prefoldin"/>
</dbReference>
<evidence type="ECO:0000313" key="5">
    <source>
        <dbReference type="EMBL" id="CAG4645951.1"/>
    </source>
</evidence>
<comment type="similarity">
    <text evidence="1">Belongs to the prefoldin subunit beta family.</text>
</comment>
<dbReference type="GO" id="GO:0051082">
    <property type="term" value="F:unfolded protein binding"/>
    <property type="evidence" value="ECO:0007669"/>
    <property type="project" value="InterPro"/>
</dbReference>
<protein>
    <submittedName>
        <fullName evidence="5">EOG090X0JBP</fullName>
    </submittedName>
</protein>
<evidence type="ECO:0000256" key="1">
    <source>
        <dbReference type="ARBA" id="ARBA00008045"/>
    </source>
</evidence>
<evidence type="ECO:0000256" key="4">
    <source>
        <dbReference type="SAM" id="Coils"/>
    </source>
</evidence>
<dbReference type="Pfam" id="PF01920">
    <property type="entry name" value="Prefoldin_2"/>
    <property type="match status" value="1"/>
</dbReference>
<comment type="subunit">
    <text evidence="2">Heterohexamer of two PFD-alpha type and four PFD-beta type subunits.</text>
</comment>
<dbReference type="CDD" id="cd23165">
    <property type="entry name" value="Prefoldin_4"/>
    <property type="match status" value="1"/>
</dbReference>
<dbReference type="GO" id="GO:0006457">
    <property type="term" value="P:protein folding"/>
    <property type="evidence" value="ECO:0007669"/>
    <property type="project" value="InterPro"/>
</dbReference>
<dbReference type="EMBL" id="OC989296">
    <property type="protein sequence ID" value="CAG4645951.1"/>
    <property type="molecule type" value="Genomic_DNA"/>
</dbReference>
<dbReference type="InterPro" id="IPR016661">
    <property type="entry name" value="PFDN4"/>
</dbReference>
<keyword evidence="3" id="KW-0143">Chaperone</keyword>
<reference evidence="5" key="1">
    <citation type="submission" date="2021-04" db="EMBL/GenBank/DDBJ databases">
        <authorList>
            <person name="Cornetti L."/>
        </authorList>
    </citation>
    <scope>NUCLEOTIDE SEQUENCE</scope>
</reference>
<dbReference type="AlphaFoldDB" id="A0A9N6WRS5"/>
<gene>
    <name evidence="5" type="primary">EOG090X0JBP</name>
</gene>
<keyword evidence="4" id="KW-0175">Coiled coil</keyword>
<evidence type="ECO:0000256" key="2">
    <source>
        <dbReference type="ARBA" id="ARBA00011695"/>
    </source>
</evidence>
<dbReference type="GO" id="GO:0016272">
    <property type="term" value="C:prefoldin complex"/>
    <property type="evidence" value="ECO:0007669"/>
    <property type="project" value="InterPro"/>
</dbReference>
<name>A0A9N6WRS5_9CRUS</name>
<dbReference type="PANTHER" id="PTHR21100">
    <property type="entry name" value="PREFOLDIN SUBUNIT 4"/>
    <property type="match status" value="1"/>
</dbReference>
<evidence type="ECO:0000256" key="3">
    <source>
        <dbReference type="ARBA" id="ARBA00023186"/>
    </source>
</evidence>
<proteinExistence type="inferred from homology"/>
<dbReference type="PANTHER" id="PTHR21100:SF9">
    <property type="entry name" value="PREFOLDIN SUBUNIT 4"/>
    <property type="match status" value="1"/>
</dbReference>
<dbReference type="Gene3D" id="1.10.287.370">
    <property type="match status" value="1"/>
</dbReference>
<organism evidence="5">
    <name type="scientific">Lynceus sp. MCZ IZ 141354</name>
    <dbReference type="NCBI Taxonomy" id="1930659"/>
    <lineage>
        <taxon>Eukaryota</taxon>
        <taxon>Metazoa</taxon>
        <taxon>Ecdysozoa</taxon>
        <taxon>Arthropoda</taxon>
        <taxon>Crustacea</taxon>
        <taxon>Branchiopoda</taxon>
        <taxon>Diplostraca</taxon>
        <taxon>Laevicaudata</taxon>
        <taxon>Lynceidae</taxon>
        <taxon>Lynceus</taxon>
    </lineage>
</organism>
<accession>A0A9N6WRS5</accession>
<dbReference type="GO" id="GO:0005737">
    <property type="term" value="C:cytoplasm"/>
    <property type="evidence" value="ECO:0007669"/>
    <property type="project" value="TreeGrafter"/>
</dbReference>
<sequence length="114" mass="12987">MKINQFARHNAKWEELKDDLKAKQNTLQNLEDASDELLMTEDESAPIPYVAGEAFIHLTLDETKERLEEAKGKLKGEIHALEVEGERLKGIMSDLKTQLYAKFGSNINLEAEEE</sequence>
<dbReference type="InterPro" id="IPR002777">
    <property type="entry name" value="PFD_beta-like"/>
</dbReference>